<dbReference type="PANTHER" id="PTHR48007">
    <property type="entry name" value="LEUCINE-RICH REPEAT RECEPTOR-LIKE PROTEIN KINASE PXC1"/>
    <property type="match status" value="1"/>
</dbReference>
<protein>
    <recommendedName>
        <fullName evidence="12">Protein kinase domain-containing protein</fullName>
    </recommendedName>
</protein>
<keyword evidence="4 10" id="KW-0812">Transmembrane</keyword>
<feature type="transmembrane region" description="Helical" evidence="10">
    <location>
        <begin position="261"/>
        <end position="283"/>
    </location>
</feature>
<dbReference type="SUPFAM" id="SSF52058">
    <property type="entry name" value="L domain-like"/>
    <property type="match status" value="1"/>
</dbReference>
<evidence type="ECO:0000256" key="9">
    <source>
        <dbReference type="SAM" id="MobiDB-lite"/>
    </source>
</evidence>
<organism evidence="13 14">
    <name type="scientific">Daucus carota subsp. sativus</name>
    <name type="common">Carrot</name>
    <dbReference type="NCBI Taxonomy" id="79200"/>
    <lineage>
        <taxon>Eukaryota</taxon>
        <taxon>Viridiplantae</taxon>
        <taxon>Streptophyta</taxon>
        <taxon>Embryophyta</taxon>
        <taxon>Tracheophyta</taxon>
        <taxon>Spermatophyta</taxon>
        <taxon>Magnoliopsida</taxon>
        <taxon>eudicotyledons</taxon>
        <taxon>Gunneridae</taxon>
        <taxon>Pentapetalae</taxon>
        <taxon>asterids</taxon>
        <taxon>campanulids</taxon>
        <taxon>Apiales</taxon>
        <taxon>Apiaceae</taxon>
        <taxon>Apioideae</taxon>
        <taxon>Scandiceae</taxon>
        <taxon>Daucinae</taxon>
        <taxon>Daucus</taxon>
        <taxon>Daucus sect. Daucus</taxon>
    </lineage>
</organism>
<dbReference type="FunFam" id="3.80.10.10:FF:000129">
    <property type="entry name" value="Leucine-rich repeat receptor-like kinase"/>
    <property type="match status" value="1"/>
</dbReference>
<feature type="region of interest" description="Disordered" evidence="9">
    <location>
        <begin position="318"/>
        <end position="340"/>
    </location>
</feature>
<gene>
    <name evidence="13" type="ORF">DCAR_0623495</name>
</gene>
<sequence>MANAKVLRKCNPLVFFCIIFFNFSLISTESPNPDSAALLQLKKSFKNSDILNTWKSGTEPCAKGKQWLGLVCHNGKVTGVHLGTLGLSGKIDVDALTKMPNLRSISVSDNSFEGPIPEINRLGSLKAVYLANNRFSGKIPADYFKGMGSLKKLWLSNNNFSGEIPLSLTQISSLMSIHLNDNHFSGKIPEFKQNNLVSLNISNNDLNGEIPSSLSKFNQSSFAGNKGLCGKQLGKKCEESVAGAGPSSSRKVSNNQSNSKIAFWLLSLCVLILGIMVFAILVMKRRQEDEHAFQNDNLEESMESAGWEGGKRDVELSVGSTQSRVSTQKGVTAQKTRSTNKSAKRRLGDLVVVNEKNGMFGLQDLMRANAEVLGNGTMGASSYKAMMPDGFSLVVKRIKEMNKVEKDRFDAEIRKMSAMSHPNILAPLAYHFRNEEKLLVSEFVPKGSLLYILHGDRGPTHAELNWPARLKIIKGIARGLDYLHTQYASSELPHGNLKSSNVLIDSNYEPLLADFGFNSMISDNQVPQLFAYKAPEISQGHQVSPKCDVYCLGIVILEIITGKFPTQYLNHGSGGVDVVEWVRNAVLEGREAEFLDPEIVDNSSAIGQMQRILQIGVACSESNPDQRLDIREATRRIEEI</sequence>
<evidence type="ECO:0000256" key="11">
    <source>
        <dbReference type="SAM" id="SignalP"/>
    </source>
</evidence>
<reference evidence="13" key="2">
    <citation type="submission" date="2022-03" db="EMBL/GenBank/DDBJ databases">
        <title>Draft title - Genomic analysis of global carrot germplasm unveils the trajectory of domestication and the origin of high carotenoid orange carrot.</title>
        <authorList>
            <person name="Iorizzo M."/>
            <person name="Ellison S."/>
            <person name="Senalik D."/>
            <person name="Macko-Podgorni A."/>
            <person name="Grzebelus D."/>
            <person name="Bostan H."/>
            <person name="Rolling W."/>
            <person name="Curaba J."/>
            <person name="Simon P."/>
        </authorList>
    </citation>
    <scope>NUCLEOTIDE SEQUENCE</scope>
    <source>
        <tissue evidence="13">Leaf</tissue>
    </source>
</reference>
<keyword evidence="7 10" id="KW-1133">Transmembrane helix</keyword>
<dbReference type="GO" id="GO:0004672">
    <property type="term" value="F:protein kinase activity"/>
    <property type="evidence" value="ECO:0007669"/>
    <property type="project" value="InterPro"/>
</dbReference>
<evidence type="ECO:0000256" key="5">
    <source>
        <dbReference type="ARBA" id="ARBA00022729"/>
    </source>
</evidence>
<dbReference type="Pfam" id="PF00069">
    <property type="entry name" value="Pkinase"/>
    <property type="match status" value="1"/>
</dbReference>
<evidence type="ECO:0000256" key="10">
    <source>
        <dbReference type="SAM" id="Phobius"/>
    </source>
</evidence>
<dbReference type="InterPro" id="IPR013210">
    <property type="entry name" value="LRR_N_plant-typ"/>
</dbReference>
<dbReference type="EMBL" id="CP093348">
    <property type="protein sequence ID" value="WOH04089.1"/>
    <property type="molecule type" value="Genomic_DNA"/>
</dbReference>
<accession>A0AAF0XBU9</accession>
<feature type="domain" description="Protein kinase" evidence="12">
    <location>
        <begin position="367"/>
        <end position="640"/>
    </location>
</feature>
<dbReference type="Proteomes" id="UP000077755">
    <property type="component" value="Chromosome 6"/>
</dbReference>
<dbReference type="Pfam" id="PF13855">
    <property type="entry name" value="LRR_8"/>
    <property type="match status" value="1"/>
</dbReference>
<evidence type="ECO:0000256" key="8">
    <source>
        <dbReference type="ARBA" id="ARBA00023136"/>
    </source>
</evidence>
<keyword evidence="3" id="KW-0433">Leucine-rich repeat</keyword>
<dbReference type="FunFam" id="3.80.10.10:FF:000722">
    <property type="entry name" value="Leucine-rich repeat receptor-like protein kinase"/>
    <property type="match status" value="1"/>
</dbReference>
<dbReference type="InterPro" id="IPR011009">
    <property type="entry name" value="Kinase-like_dom_sf"/>
</dbReference>
<dbReference type="PANTHER" id="PTHR48007:SF38">
    <property type="entry name" value="LEUCINE-RICH REPEAT PROTEIN KINASE FAMILY PROTEIN"/>
    <property type="match status" value="1"/>
</dbReference>
<keyword evidence="6" id="KW-0677">Repeat</keyword>
<evidence type="ECO:0000313" key="14">
    <source>
        <dbReference type="Proteomes" id="UP000077755"/>
    </source>
</evidence>
<evidence type="ECO:0000256" key="3">
    <source>
        <dbReference type="ARBA" id="ARBA00022614"/>
    </source>
</evidence>
<evidence type="ECO:0000259" key="12">
    <source>
        <dbReference type="PROSITE" id="PS50011"/>
    </source>
</evidence>
<dbReference type="InterPro" id="IPR032675">
    <property type="entry name" value="LRR_dom_sf"/>
</dbReference>
<dbReference type="Pfam" id="PF00560">
    <property type="entry name" value="LRR_1"/>
    <property type="match status" value="1"/>
</dbReference>
<dbReference type="GO" id="GO:0016020">
    <property type="term" value="C:membrane"/>
    <property type="evidence" value="ECO:0007669"/>
    <property type="project" value="UniProtKB-SubCell"/>
</dbReference>
<feature type="chain" id="PRO_5042155347" description="Protein kinase domain-containing protein" evidence="11">
    <location>
        <begin position="29"/>
        <end position="640"/>
    </location>
</feature>
<keyword evidence="8 10" id="KW-0472">Membrane</keyword>
<dbReference type="SUPFAM" id="SSF56112">
    <property type="entry name" value="Protein kinase-like (PK-like)"/>
    <property type="match status" value="1"/>
</dbReference>
<dbReference type="Pfam" id="PF08263">
    <property type="entry name" value="LRRNT_2"/>
    <property type="match status" value="1"/>
</dbReference>
<dbReference type="PROSITE" id="PS50011">
    <property type="entry name" value="PROTEIN_KINASE_DOM"/>
    <property type="match status" value="1"/>
</dbReference>
<name>A0AAF0XBU9_DAUCS</name>
<keyword evidence="2" id="KW-0597">Phosphoprotein</keyword>
<dbReference type="Gene3D" id="3.80.10.10">
    <property type="entry name" value="Ribonuclease Inhibitor"/>
    <property type="match status" value="2"/>
</dbReference>
<keyword evidence="5 11" id="KW-0732">Signal</keyword>
<dbReference type="Gene3D" id="3.30.200.20">
    <property type="entry name" value="Phosphorylase Kinase, domain 1"/>
    <property type="match status" value="1"/>
</dbReference>
<evidence type="ECO:0000256" key="6">
    <source>
        <dbReference type="ARBA" id="ARBA00022737"/>
    </source>
</evidence>
<evidence type="ECO:0000256" key="1">
    <source>
        <dbReference type="ARBA" id="ARBA00004167"/>
    </source>
</evidence>
<dbReference type="InterPro" id="IPR001611">
    <property type="entry name" value="Leu-rich_rpt"/>
</dbReference>
<dbReference type="InterPro" id="IPR000719">
    <property type="entry name" value="Prot_kinase_dom"/>
</dbReference>
<dbReference type="GO" id="GO:0005524">
    <property type="term" value="F:ATP binding"/>
    <property type="evidence" value="ECO:0007669"/>
    <property type="project" value="InterPro"/>
</dbReference>
<feature type="signal peptide" evidence="11">
    <location>
        <begin position="1"/>
        <end position="28"/>
    </location>
</feature>
<evidence type="ECO:0000256" key="7">
    <source>
        <dbReference type="ARBA" id="ARBA00022989"/>
    </source>
</evidence>
<dbReference type="AlphaFoldDB" id="A0AAF0XBU9"/>
<dbReference type="InterPro" id="IPR046959">
    <property type="entry name" value="PRK1-6/SRF4-like"/>
</dbReference>
<reference evidence="13" key="1">
    <citation type="journal article" date="2016" name="Nat. Genet.">
        <title>A high-quality carrot genome assembly provides new insights into carotenoid accumulation and asterid genome evolution.</title>
        <authorList>
            <person name="Iorizzo M."/>
            <person name="Ellison S."/>
            <person name="Senalik D."/>
            <person name="Zeng P."/>
            <person name="Satapoomin P."/>
            <person name="Huang J."/>
            <person name="Bowman M."/>
            <person name="Iovene M."/>
            <person name="Sanseverino W."/>
            <person name="Cavagnaro P."/>
            <person name="Yildiz M."/>
            <person name="Macko-Podgorni A."/>
            <person name="Moranska E."/>
            <person name="Grzebelus E."/>
            <person name="Grzebelus D."/>
            <person name="Ashrafi H."/>
            <person name="Zheng Z."/>
            <person name="Cheng S."/>
            <person name="Spooner D."/>
            <person name="Van Deynze A."/>
            <person name="Simon P."/>
        </authorList>
    </citation>
    <scope>NUCLEOTIDE SEQUENCE</scope>
    <source>
        <tissue evidence="13">Leaf</tissue>
    </source>
</reference>
<dbReference type="Gene3D" id="1.10.510.10">
    <property type="entry name" value="Transferase(Phosphotransferase) domain 1"/>
    <property type="match status" value="1"/>
</dbReference>
<evidence type="ECO:0000313" key="13">
    <source>
        <dbReference type="EMBL" id="WOH04089.1"/>
    </source>
</evidence>
<evidence type="ECO:0000256" key="4">
    <source>
        <dbReference type="ARBA" id="ARBA00022692"/>
    </source>
</evidence>
<comment type="subcellular location">
    <subcellularLocation>
        <location evidence="1">Membrane</location>
        <topology evidence="1">Single-pass membrane protein</topology>
    </subcellularLocation>
</comment>
<proteinExistence type="predicted"/>
<keyword evidence="14" id="KW-1185">Reference proteome</keyword>
<evidence type="ECO:0000256" key="2">
    <source>
        <dbReference type="ARBA" id="ARBA00022553"/>
    </source>
</evidence>